<feature type="binding site" evidence="1">
    <location>
        <position position="10"/>
    </location>
    <ligand>
        <name>a divalent metal cation</name>
        <dbReference type="ChEBI" id="CHEBI:60240"/>
        <label>1</label>
    </ligand>
</feature>
<dbReference type="Pfam" id="PF01026">
    <property type="entry name" value="TatD_DNase"/>
    <property type="match status" value="1"/>
</dbReference>
<dbReference type="InterPro" id="IPR001130">
    <property type="entry name" value="TatD-like"/>
</dbReference>
<sequence>MLPLYDAHQHFHFDPLPPHRAALLADLQAVGLRRAVVNATNEEEWPVVAALARTHACLLPSHGIHPWDCGQRSPHWLTGLRAALLADPSAGVGEIGLDRWIIDGVRPDDPRIAGLRVAPLDEQAEVCAAQLTLAAELNRAASIHCVQAYGALLDLLRQTPRPARGFLLHGYGGPAEMVRSFADLGAYFSFNIELLQPRLAARLENFRTIPADRLLVETDAPTKPPPPELNRFPLPGGDGTELNHPANIRVAYEQLATLRGMPLETLATLVETNFHQLFL</sequence>
<dbReference type="Proteomes" id="UP000095228">
    <property type="component" value="Chromosome"/>
</dbReference>
<dbReference type="EC" id="3.1.21.-" evidence="2"/>
<evidence type="ECO:0000313" key="2">
    <source>
        <dbReference type="EMBL" id="AOS43458.1"/>
    </source>
</evidence>
<keyword evidence="2" id="KW-0378">Hydrolase</keyword>
<dbReference type="PATRIC" id="fig|1838286.3.peg.509"/>
<dbReference type="Gene3D" id="3.20.20.140">
    <property type="entry name" value="Metal-dependent hydrolases"/>
    <property type="match status" value="1"/>
</dbReference>
<dbReference type="InterPro" id="IPR032466">
    <property type="entry name" value="Metal_Hydrolase"/>
</dbReference>
<dbReference type="GO" id="GO:0016788">
    <property type="term" value="F:hydrolase activity, acting on ester bonds"/>
    <property type="evidence" value="ECO:0007669"/>
    <property type="project" value="InterPro"/>
</dbReference>
<dbReference type="SUPFAM" id="SSF51556">
    <property type="entry name" value="Metallo-dependent hydrolases"/>
    <property type="match status" value="1"/>
</dbReference>
<reference evidence="2 3" key="1">
    <citation type="submission" date="2016-06" db="EMBL/GenBank/DDBJ databases">
        <title>Three novel species with peptidoglycan cell walls form the new genus Lacunisphaera gen. nov. in the family Opitutaceae of the verrucomicrobial subdivision 4.</title>
        <authorList>
            <person name="Rast P."/>
            <person name="Gloeckner I."/>
            <person name="Jogler M."/>
            <person name="Boedeker C."/>
            <person name="Jeske O."/>
            <person name="Wiegand S."/>
            <person name="Reinhardt R."/>
            <person name="Schumann P."/>
            <person name="Rohde M."/>
            <person name="Spring S."/>
            <person name="Gloeckner F.O."/>
            <person name="Jogler C."/>
        </authorList>
    </citation>
    <scope>NUCLEOTIDE SEQUENCE [LARGE SCALE GENOMIC DNA]</scope>
    <source>
        <strain evidence="2 3">IG16b</strain>
    </source>
</reference>
<dbReference type="AlphaFoldDB" id="A0A1D8ARD6"/>
<dbReference type="PANTHER" id="PTHR47176">
    <property type="entry name" value="OSJNBA0020J04.13 PROTEIN"/>
    <property type="match status" value="1"/>
</dbReference>
<feature type="binding site" evidence="1">
    <location>
        <position position="8"/>
    </location>
    <ligand>
        <name>a divalent metal cation</name>
        <dbReference type="ChEBI" id="CHEBI:60240"/>
        <label>1</label>
    </ligand>
</feature>
<keyword evidence="3" id="KW-1185">Reference proteome</keyword>
<evidence type="ECO:0000256" key="1">
    <source>
        <dbReference type="PIRSR" id="PIRSR005902-1"/>
    </source>
</evidence>
<dbReference type="PANTHER" id="PTHR47176:SF1">
    <property type="entry name" value="OS04G0577500 PROTEIN"/>
    <property type="match status" value="1"/>
</dbReference>
<feature type="binding site" evidence="1">
    <location>
        <position position="169"/>
    </location>
    <ligand>
        <name>a divalent metal cation</name>
        <dbReference type="ChEBI" id="CHEBI:60240"/>
        <label>2</label>
    </ligand>
</feature>
<accession>A0A1D8ARD6</accession>
<feature type="binding site" evidence="1">
    <location>
        <position position="144"/>
    </location>
    <ligand>
        <name>a divalent metal cation</name>
        <dbReference type="ChEBI" id="CHEBI:60240"/>
        <label>2</label>
    </ligand>
</feature>
<dbReference type="EMBL" id="CP016094">
    <property type="protein sequence ID" value="AOS43458.1"/>
    <property type="molecule type" value="Genomic_DNA"/>
</dbReference>
<dbReference type="PIRSF" id="PIRSF005902">
    <property type="entry name" value="DNase_TatD"/>
    <property type="match status" value="1"/>
</dbReference>
<dbReference type="KEGG" id="obg:Verru16b_00503"/>
<protein>
    <submittedName>
        <fullName evidence="2">Putative deoxyribonuclease YcfH</fullName>
        <ecNumber evidence="2">3.1.21.-</ecNumber>
    </submittedName>
</protein>
<feature type="binding site" evidence="1">
    <location>
        <position position="219"/>
    </location>
    <ligand>
        <name>a divalent metal cation</name>
        <dbReference type="ChEBI" id="CHEBI:60240"/>
        <label>1</label>
    </ligand>
</feature>
<dbReference type="STRING" id="1838286.Verru16b_00503"/>
<proteinExistence type="predicted"/>
<evidence type="ECO:0000313" key="3">
    <source>
        <dbReference type="Proteomes" id="UP000095228"/>
    </source>
</evidence>
<name>A0A1D8ARD6_9BACT</name>
<dbReference type="CDD" id="cd01310">
    <property type="entry name" value="TatD_DNAse"/>
    <property type="match status" value="1"/>
</dbReference>
<keyword evidence="1" id="KW-0479">Metal-binding</keyword>
<dbReference type="GO" id="GO:0046872">
    <property type="term" value="F:metal ion binding"/>
    <property type="evidence" value="ECO:0007669"/>
    <property type="project" value="UniProtKB-KW"/>
</dbReference>
<gene>
    <name evidence="2" type="primary">ycfH_1</name>
    <name evidence="2" type="ORF">Verru16b_00503</name>
</gene>
<organism evidence="2 3">
    <name type="scientific">Lacunisphaera limnophila</name>
    <dbReference type="NCBI Taxonomy" id="1838286"/>
    <lineage>
        <taxon>Bacteria</taxon>
        <taxon>Pseudomonadati</taxon>
        <taxon>Verrucomicrobiota</taxon>
        <taxon>Opitutia</taxon>
        <taxon>Opitutales</taxon>
        <taxon>Opitutaceae</taxon>
        <taxon>Lacunisphaera</taxon>
    </lineage>
</organism>
<feature type="binding site" evidence="1">
    <location>
        <position position="94"/>
    </location>
    <ligand>
        <name>a divalent metal cation</name>
        <dbReference type="ChEBI" id="CHEBI:60240"/>
        <label>1</label>
    </ligand>
</feature>